<organism evidence="2">
    <name type="scientific">marine sediment metagenome</name>
    <dbReference type="NCBI Taxonomy" id="412755"/>
    <lineage>
        <taxon>unclassified sequences</taxon>
        <taxon>metagenomes</taxon>
        <taxon>ecological metagenomes</taxon>
    </lineage>
</organism>
<feature type="non-terminal residue" evidence="2">
    <location>
        <position position="1"/>
    </location>
</feature>
<proteinExistence type="predicted"/>
<accession>X1SUW9</accession>
<gene>
    <name evidence="2" type="ORF">S12H4_17066</name>
</gene>
<dbReference type="Pfam" id="PF10102">
    <property type="entry name" value="DUF2341"/>
    <property type="match status" value="1"/>
</dbReference>
<feature type="non-terminal residue" evidence="2">
    <location>
        <position position="357"/>
    </location>
</feature>
<comment type="caution">
    <text evidence="2">The sequence shown here is derived from an EMBL/GenBank/DDBJ whole genome shotgun (WGS) entry which is preliminary data.</text>
</comment>
<reference evidence="2" key="1">
    <citation type="journal article" date="2014" name="Front. Microbiol.">
        <title>High frequency of phylogenetically diverse reductive dehalogenase-homologous genes in deep subseafloor sedimentary metagenomes.</title>
        <authorList>
            <person name="Kawai M."/>
            <person name="Futagami T."/>
            <person name="Toyoda A."/>
            <person name="Takaki Y."/>
            <person name="Nishi S."/>
            <person name="Hori S."/>
            <person name="Arai W."/>
            <person name="Tsubouchi T."/>
            <person name="Morono Y."/>
            <person name="Uchiyama I."/>
            <person name="Ito T."/>
            <person name="Fujiyama A."/>
            <person name="Inagaki F."/>
            <person name="Takami H."/>
        </authorList>
    </citation>
    <scope>NUCLEOTIDE SEQUENCE</scope>
    <source>
        <strain evidence="2">Expedition CK06-06</strain>
    </source>
</reference>
<dbReference type="EMBL" id="BARW01008303">
    <property type="protein sequence ID" value="GAI82936.1"/>
    <property type="molecule type" value="Genomic_DNA"/>
</dbReference>
<evidence type="ECO:0000313" key="2">
    <source>
        <dbReference type="EMBL" id="GAI82936.1"/>
    </source>
</evidence>
<dbReference type="InterPro" id="IPR018765">
    <property type="entry name" value="DUF2341"/>
</dbReference>
<dbReference type="AlphaFoldDB" id="X1SUW9"/>
<evidence type="ECO:0000259" key="1">
    <source>
        <dbReference type="Pfam" id="PF10102"/>
    </source>
</evidence>
<protein>
    <recommendedName>
        <fullName evidence="1">DUF2341 domain-containing protein</fullName>
    </recommendedName>
</protein>
<sequence length="357" mass="40480">SGSWITFNSDTNKGNGTYVFTNTSWVDAYLTKYCWSVNVTDGNGWTNETYYFSTRALSTLINAISPYNQTSSPLAITATGDSSLDNVALWYRYSTDNLTWSNGWWDADWHYRKKLSISNASSGYQMKIIVGNISGGNVTCDGHTQKDFDDIRFISNSTGNEIPYWRENYTDDAQATFWIKNSYNDSKIWMYYNNSGASTTSNGNTTFIWFEGFYGADYNASRWEIYDETGSTHVTVADGVMSHISDSSTHSYFQFITGYNISCPGSKILCTKVRSTYDTNPWATMPYITWYTENATDTDAVRILYRTEGGNRHCSMSNLGGSAFEGVADISSNTWTADTWFHFNFYVDPDDEYLKTQ</sequence>
<feature type="domain" description="DUF2341" evidence="1">
    <location>
        <begin position="147"/>
        <end position="225"/>
    </location>
</feature>
<name>X1SUW9_9ZZZZ</name>